<dbReference type="Proteomes" id="UP000245207">
    <property type="component" value="Unassembled WGS sequence"/>
</dbReference>
<reference evidence="2 3" key="1">
    <citation type="journal article" date="2018" name="Mol. Plant">
        <title>The genome of Artemisia annua provides insight into the evolution of Asteraceae family and artemisinin biosynthesis.</title>
        <authorList>
            <person name="Shen Q."/>
            <person name="Zhang L."/>
            <person name="Liao Z."/>
            <person name="Wang S."/>
            <person name="Yan T."/>
            <person name="Shi P."/>
            <person name="Liu M."/>
            <person name="Fu X."/>
            <person name="Pan Q."/>
            <person name="Wang Y."/>
            <person name="Lv Z."/>
            <person name="Lu X."/>
            <person name="Zhang F."/>
            <person name="Jiang W."/>
            <person name="Ma Y."/>
            <person name="Chen M."/>
            <person name="Hao X."/>
            <person name="Li L."/>
            <person name="Tang Y."/>
            <person name="Lv G."/>
            <person name="Zhou Y."/>
            <person name="Sun X."/>
            <person name="Brodelius P.E."/>
            <person name="Rose J.K.C."/>
            <person name="Tang K."/>
        </authorList>
    </citation>
    <scope>NUCLEOTIDE SEQUENCE [LARGE SCALE GENOMIC DNA]</scope>
    <source>
        <strain evidence="3">cv. Huhao1</strain>
        <tissue evidence="2">Leaf</tissue>
    </source>
</reference>
<proteinExistence type="predicted"/>
<evidence type="ECO:0000313" key="3">
    <source>
        <dbReference type="Proteomes" id="UP000245207"/>
    </source>
</evidence>
<gene>
    <name evidence="2" type="ORF">CTI12_AA375390</name>
</gene>
<name>A0A2U1MHU2_ARTAN</name>
<dbReference type="Pfam" id="PF13966">
    <property type="entry name" value="zf-RVT"/>
    <property type="match status" value="1"/>
</dbReference>
<keyword evidence="2" id="KW-0695">RNA-directed DNA polymerase</keyword>
<keyword evidence="3" id="KW-1185">Reference proteome</keyword>
<keyword evidence="2" id="KW-0548">Nucleotidyltransferase</keyword>
<dbReference type="InterPro" id="IPR026960">
    <property type="entry name" value="RVT-Znf"/>
</dbReference>
<dbReference type="GO" id="GO:0003964">
    <property type="term" value="F:RNA-directed DNA polymerase activity"/>
    <property type="evidence" value="ECO:0007669"/>
    <property type="project" value="UniProtKB-KW"/>
</dbReference>
<protein>
    <submittedName>
        <fullName evidence="2">Reverse transcriptase zinc-binding domain-containing protein</fullName>
    </submittedName>
</protein>
<dbReference type="PANTHER" id="PTHR36617:SF5">
    <property type="entry name" value="OS05G0421675 PROTEIN"/>
    <property type="match status" value="1"/>
</dbReference>
<feature type="domain" description="Reverse transcriptase zinc-binding" evidence="1">
    <location>
        <begin position="104"/>
        <end position="165"/>
    </location>
</feature>
<dbReference type="AlphaFoldDB" id="A0A2U1MHU2"/>
<dbReference type="PANTHER" id="PTHR36617">
    <property type="entry name" value="PROTEIN, PUTATIVE-RELATED"/>
    <property type="match status" value="1"/>
</dbReference>
<dbReference type="EMBL" id="PKPP01005249">
    <property type="protein sequence ID" value="PWA60827.1"/>
    <property type="molecule type" value="Genomic_DNA"/>
</dbReference>
<accession>A0A2U1MHU2</accession>
<comment type="caution">
    <text evidence="2">The sequence shown here is derived from an EMBL/GenBank/DDBJ whole genome shotgun (WGS) entry which is preliminary data.</text>
</comment>
<evidence type="ECO:0000259" key="1">
    <source>
        <dbReference type="Pfam" id="PF13966"/>
    </source>
</evidence>
<sequence length="217" mass="24669">MSHSVFVRKVGDGSLINFWEDAWYGMVDFKTLFPRLYSPETFKWCKVKDRCKIFNGSFSRTWAWRRQIRSGPEIDQFNSLNALLCDFAPTNSPDTWECSLDSSKAIRWNKMLPIKINIHSWRLGKDRLPARCNLDANGIDLDSTCCPLCDQAIEDLQRLFVESTCRWGMFAGEASTGIVSPSIIPGDDVGPTLFSVKEAVPRWHGLPQRHVAGEYSG</sequence>
<evidence type="ECO:0000313" key="2">
    <source>
        <dbReference type="EMBL" id="PWA60827.1"/>
    </source>
</evidence>
<organism evidence="2 3">
    <name type="scientific">Artemisia annua</name>
    <name type="common">Sweet wormwood</name>
    <dbReference type="NCBI Taxonomy" id="35608"/>
    <lineage>
        <taxon>Eukaryota</taxon>
        <taxon>Viridiplantae</taxon>
        <taxon>Streptophyta</taxon>
        <taxon>Embryophyta</taxon>
        <taxon>Tracheophyta</taxon>
        <taxon>Spermatophyta</taxon>
        <taxon>Magnoliopsida</taxon>
        <taxon>eudicotyledons</taxon>
        <taxon>Gunneridae</taxon>
        <taxon>Pentapetalae</taxon>
        <taxon>asterids</taxon>
        <taxon>campanulids</taxon>
        <taxon>Asterales</taxon>
        <taxon>Asteraceae</taxon>
        <taxon>Asteroideae</taxon>
        <taxon>Anthemideae</taxon>
        <taxon>Artemisiinae</taxon>
        <taxon>Artemisia</taxon>
    </lineage>
</organism>
<keyword evidence="2" id="KW-0808">Transferase</keyword>